<dbReference type="EMBL" id="PEZT01000018">
    <property type="protein sequence ID" value="PIS09119.1"/>
    <property type="molecule type" value="Genomic_DNA"/>
</dbReference>
<dbReference type="InterPro" id="IPR050400">
    <property type="entry name" value="Bact_Cytoskel_RodZ"/>
</dbReference>
<evidence type="ECO:0008006" key="4">
    <source>
        <dbReference type="Google" id="ProtNLM"/>
    </source>
</evidence>
<dbReference type="PANTHER" id="PTHR34475">
    <property type="match status" value="1"/>
</dbReference>
<keyword evidence="1" id="KW-1133">Transmembrane helix</keyword>
<gene>
    <name evidence="2" type="ORF">COT75_03165</name>
</gene>
<evidence type="ECO:0000313" key="3">
    <source>
        <dbReference type="Proteomes" id="UP000230093"/>
    </source>
</evidence>
<dbReference type="Pfam" id="PF13413">
    <property type="entry name" value="HTH_25"/>
    <property type="match status" value="1"/>
</dbReference>
<dbReference type="PANTHER" id="PTHR34475:SF1">
    <property type="entry name" value="CYTOSKELETON PROTEIN RODZ"/>
    <property type="match status" value="1"/>
</dbReference>
<accession>A0A2H0WB53</accession>
<name>A0A2H0WB53_9BACT</name>
<dbReference type="InterPro" id="IPR010982">
    <property type="entry name" value="Lambda_DNA-bd_dom_sf"/>
</dbReference>
<comment type="caution">
    <text evidence="2">The sequence shown here is derived from an EMBL/GenBank/DDBJ whole genome shotgun (WGS) entry which is preliminary data.</text>
</comment>
<evidence type="ECO:0000313" key="2">
    <source>
        <dbReference type="EMBL" id="PIS09119.1"/>
    </source>
</evidence>
<keyword evidence="1" id="KW-0812">Transmembrane</keyword>
<dbReference type="GO" id="GO:0003677">
    <property type="term" value="F:DNA binding"/>
    <property type="evidence" value="ECO:0007669"/>
    <property type="project" value="InterPro"/>
</dbReference>
<sequence length="213" mass="24134">MKKVGQILKEARISQGKTLLEIYKETKISENNLKALEKDKYQDLPEAIFVNGFIQTYAKVLGLSGEKLTAIFRRDGQKKEKVLLVPLGLKKSLLKGSFFWNPKTAVVLLGFFLITIFSIYLGIQIKGYFSPPKLSLDLPLEGQIVVDNKVLVKGKTDEDVSLFVNDNLVNLDDKGNFSLEFDLLTDEDLIVVKAQDRRSRETVIERKLKVVDK</sequence>
<proteinExistence type="predicted"/>
<dbReference type="Gene3D" id="1.10.260.40">
    <property type="entry name" value="lambda repressor-like DNA-binding domains"/>
    <property type="match status" value="1"/>
</dbReference>
<keyword evidence="1" id="KW-0472">Membrane</keyword>
<evidence type="ECO:0000256" key="1">
    <source>
        <dbReference type="SAM" id="Phobius"/>
    </source>
</evidence>
<dbReference type="Proteomes" id="UP000230093">
    <property type="component" value="Unassembled WGS sequence"/>
</dbReference>
<protein>
    <recommendedName>
        <fullName evidence="4">HTH cro/C1-type domain-containing protein</fullName>
    </recommendedName>
</protein>
<dbReference type="AlphaFoldDB" id="A0A2H0WB53"/>
<organism evidence="2 3">
    <name type="scientific">Candidatus Beckwithbacteria bacterium CG10_big_fil_rev_8_21_14_0_10_34_10</name>
    <dbReference type="NCBI Taxonomy" id="1974495"/>
    <lineage>
        <taxon>Bacteria</taxon>
        <taxon>Candidatus Beckwithiibacteriota</taxon>
    </lineage>
</organism>
<dbReference type="InterPro" id="IPR013783">
    <property type="entry name" value="Ig-like_fold"/>
</dbReference>
<dbReference type="Gene3D" id="2.60.40.10">
    <property type="entry name" value="Immunoglobulins"/>
    <property type="match status" value="1"/>
</dbReference>
<feature type="transmembrane region" description="Helical" evidence="1">
    <location>
        <begin position="106"/>
        <end position="123"/>
    </location>
</feature>
<reference evidence="3" key="1">
    <citation type="submission" date="2017-09" db="EMBL/GenBank/DDBJ databases">
        <title>Depth-based differentiation of microbial function through sediment-hosted aquifers and enrichment of novel symbionts in the deep terrestrial subsurface.</title>
        <authorList>
            <person name="Probst A.J."/>
            <person name="Ladd B."/>
            <person name="Jarett J.K."/>
            <person name="Geller-Mcgrath D.E."/>
            <person name="Sieber C.M.K."/>
            <person name="Emerson J.B."/>
            <person name="Anantharaman K."/>
            <person name="Thomas B.C."/>
            <person name="Malmstrom R."/>
            <person name="Stieglmeier M."/>
            <person name="Klingl A."/>
            <person name="Woyke T."/>
            <person name="Ryan C.M."/>
            <person name="Banfield J.F."/>
        </authorList>
    </citation>
    <scope>NUCLEOTIDE SEQUENCE [LARGE SCALE GENOMIC DNA]</scope>
</reference>